<protein>
    <recommendedName>
        <fullName evidence="8">Rhodopsin domain-containing protein</fullName>
    </recommendedName>
</protein>
<reference evidence="10" key="1">
    <citation type="journal article" date="2017" name="Genome Biol.">
        <title>Comparative genomics reveals high biological diversity and specific adaptations in the industrially and medically important fungal genus Aspergillus.</title>
        <authorList>
            <person name="de Vries R.P."/>
            <person name="Riley R."/>
            <person name="Wiebenga A."/>
            <person name="Aguilar-Osorio G."/>
            <person name="Amillis S."/>
            <person name="Uchima C.A."/>
            <person name="Anderluh G."/>
            <person name="Asadollahi M."/>
            <person name="Askin M."/>
            <person name="Barry K."/>
            <person name="Battaglia E."/>
            <person name="Bayram O."/>
            <person name="Benocci T."/>
            <person name="Braus-Stromeyer S.A."/>
            <person name="Caldana C."/>
            <person name="Canovas D."/>
            <person name="Cerqueira G.C."/>
            <person name="Chen F."/>
            <person name="Chen W."/>
            <person name="Choi C."/>
            <person name="Clum A."/>
            <person name="Dos Santos R.A."/>
            <person name="Damasio A.R."/>
            <person name="Diallinas G."/>
            <person name="Emri T."/>
            <person name="Fekete E."/>
            <person name="Flipphi M."/>
            <person name="Freyberg S."/>
            <person name="Gallo A."/>
            <person name="Gournas C."/>
            <person name="Habgood R."/>
            <person name="Hainaut M."/>
            <person name="Harispe M.L."/>
            <person name="Henrissat B."/>
            <person name="Hilden K.S."/>
            <person name="Hope R."/>
            <person name="Hossain A."/>
            <person name="Karabika E."/>
            <person name="Karaffa L."/>
            <person name="Karanyi Z."/>
            <person name="Krasevec N."/>
            <person name="Kuo A."/>
            <person name="Kusch H."/>
            <person name="LaButti K."/>
            <person name="Lagendijk E.L."/>
            <person name="Lapidus A."/>
            <person name="Levasseur A."/>
            <person name="Lindquist E."/>
            <person name="Lipzen A."/>
            <person name="Logrieco A.F."/>
            <person name="MacCabe A."/>
            <person name="Maekelae M.R."/>
            <person name="Malavazi I."/>
            <person name="Melin P."/>
            <person name="Meyer V."/>
            <person name="Mielnichuk N."/>
            <person name="Miskei M."/>
            <person name="Molnar A.P."/>
            <person name="Mule G."/>
            <person name="Ngan C.Y."/>
            <person name="Orejas M."/>
            <person name="Orosz E."/>
            <person name="Ouedraogo J.P."/>
            <person name="Overkamp K.M."/>
            <person name="Park H.-S."/>
            <person name="Perrone G."/>
            <person name="Piumi F."/>
            <person name="Punt P.J."/>
            <person name="Ram A.F."/>
            <person name="Ramon A."/>
            <person name="Rauscher S."/>
            <person name="Record E."/>
            <person name="Riano-Pachon D.M."/>
            <person name="Robert V."/>
            <person name="Roehrig J."/>
            <person name="Ruller R."/>
            <person name="Salamov A."/>
            <person name="Salih N.S."/>
            <person name="Samson R.A."/>
            <person name="Sandor E."/>
            <person name="Sanguinetti M."/>
            <person name="Schuetze T."/>
            <person name="Sepcic K."/>
            <person name="Shelest E."/>
            <person name="Sherlock G."/>
            <person name="Sophianopoulou V."/>
            <person name="Squina F.M."/>
            <person name="Sun H."/>
            <person name="Susca A."/>
            <person name="Todd R.B."/>
            <person name="Tsang A."/>
            <person name="Unkles S.E."/>
            <person name="van de Wiele N."/>
            <person name="van Rossen-Uffink D."/>
            <person name="Oliveira J.V."/>
            <person name="Vesth T.C."/>
            <person name="Visser J."/>
            <person name="Yu J.-H."/>
            <person name="Zhou M."/>
            <person name="Andersen M.R."/>
            <person name="Archer D.B."/>
            <person name="Baker S.E."/>
            <person name="Benoit I."/>
            <person name="Brakhage A.A."/>
            <person name="Braus G.H."/>
            <person name="Fischer R."/>
            <person name="Frisvad J.C."/>
            <person name="Goldman G.H."/>
            <person name="Houbraken J."/>
            <person name="Oakley B."/>
            <person name="Pocsi I."/>
            <person name="Scazzocchio C."/>
            <person name="Seiboth B."/>
            <person name="vanKuyk P.A."/>
            <person name="Wortman J."/>
            <person name="Dyer P.S."/>
            <person name="Grigoriev I.V."/>
        </authorList>
    </citation>
    <scope>NUCLEOTIDE SEQUENCE [LARGE SCALE GENOMIC DNA]</scope>
    <source>
        <strain evidence="10">ITEM 5010</strain>
    </source>
</reference>
<dbReference type="Pfam" id="PF20684">
    <property type="entry name" value="Fung_rhodopsin"/>
    <property type="match status" value="1"/>
</dbReference>
<dbReference type="AlphaFoldDB" id="A0A1R3RJB0"/>
<gene>
    <name evidence="9" type="ORF">ASPCADRAFT_131171</name>
</gene>
<dbReference type="InterPro" id="IPR049326">
    <property type="entry name" value="Rhodopsin_dom_fungi"/>
</dbReference>
<evidence type="ECO:0000256" key="1">
    <source>
        <dbReference type="ARBA" id="ARBA00004141"/>
    </source>
</evidence>
<feature type="transmembrane region" description="Helical" evidence="7">
    <location>
        <begin position="63"/>
        <end position="87"/>
    </location>
</feature>
<dbReference type="Proteomes" id="UP000188318">
    <property type="component" value="Unassembled WGS sequence"/>
</dbReference>
<proteinExistence type="inferred from homology"/>
<feature type="transmembrane region" description="Helical" evidence="7">
    <location>
        <begin position="198"/>
        <end position="219"/>
    </location>
</feature>
<dbReference type="PANTHER" id="PTHR33048:SF129">
    <property type="entry name" value="INTEGRAL MEMBRANE PROTEIN-RELATED"/>
    <property type="match status" value="1"/>
</dbReference>
<evidence type="ECO:0000259" key="8">
    <source>
        <dbReference type="Pfam" id="PF20684"/>
    </source>
</evidence>
<evidence type="ECO:0000313" key="9">
    <source>
        <dbReference type="EMBL" id="OOF94553.1"/>
    </source>
</evidence>
<dbReference type="VEuPathDB" id="FungiDB:ASPCADRAFT_131171"/>
<feature type="domain" description="Rhodopsin" evidence="8">
    <location>
        <begin position="47"/>
        <end position="296"/>
    </location>
</feature>
<dbReference type="GO" id="GO:0016020">
    <property type="term" value="C:membrane"/>
    <property type="evidence" value="ECO:0007669"/>
    <property type="project" value="UniProtKB-SubCell"/>
</dbReference>
<comment type="similarity">
    <text evidence="5">Belongs to the SAT4 family.</text>
</comment>
<keyword evidence="3 7" id="KW-1133">Transmembrane helix</keyword>
<keyword evidence="4 7" id="KW-0472">Membrane</keyword>
<evidence type="ECO:0000256" key="3">
    <source>
        <dbReference type="ARBA" id="ARBA00022989"/>
    </source>
</evidence>
<feature type="transmembrane region" description="Helical" evidence="7">
    <location>
        <begin position="142"/>
        <end position="167"/>
    </location>
</feature>
<sequence>MPGGLHPPLSVIESWPAPNTIDPESHSPAALVLSAIFGGIAVATVSLRLWARCVIQRQAGLDDIFIALALIPTVGLSIAVPLGAYVYGENHHTWDNSLTLLLGERKLAIAEELFYVFASCFVKVSVLLFYRRMGHRTTISRNFLTIIYVSIASVVAYNIAFLIVIFVSCRPWSAYWMQIDPTYALTQQYHCYDEPAHLIAATAISLTQDIISTTLPAVLCWRLQMCIKQKLLLNVVFGLGYLAAVVAGIRIYFVYRMFYESYDASWEVWYCWILAMMEVNIAVTCSSLPAVKVFFQSVGSQHGSTGSSTGKTRTWSEGRSRSWSWKKETSVHIAAVGRRRTEEEIREQENRRSNDTERDLLDQRGSVVELKEYTGNEGV</sequence>
<feature type="transmembrane region" description="Helical" evidence="7">
    <location>
        <begin position="231"/>
        <end position="255"/>
    </location>
</feature>
<dbReference type="InterPro" id="IPR052337">
    <property type="entry name" value="SAT4-like"/>
</dbReference>
<dbReference type="OMA" id="WMLAMME"/>
<dbReference type="PANTHER" id="PTHR33048">
    <property type="entry name" value="PTH11-LIKE INTEGRAL MEMBRANE PROTEIN (AFU_ORTHOLOGUE AFUA_5G11245)"/>
    <property type="match status" value="1"/>
</dbReference>
<evidence type="ECO:0000256" key="6">
    <source>
        <dbReference type="SAM" id="MobiDB-lite"/>
    </source>
</evidence>
<evidence type="ECO:0000256" key="4">
    <source>
        <dbReference type="ARBA" id="ARBA00023136"/>
    </source>
</evidence>
<keyword evidence="10" id="KW-1185">Reference proteome</keyword>
<evidence type="ECO:0000256" key="5">
    <source>
        <dbReference type="ARBA" id="ARBA00038359"/>
    </source>
</evidence>
<evidence type="ECO:0000256" key="7">
    <source>
        <dbReference type="SAM" id="Phobius"/>
    </source>
</evidence>
<feature type="transmembrane region" description="Helical" evidence="7">
    <location>
        <begin position="107"/>
        <end position="130"/>
    </location>
</feature>
<organism evidence="9 10">
    <name type="scientific">Aspergillus carbonarius (strain ITEM 5010)</name>
    <dbReference type="NCBI Taxonomy" id="602072"/>
    <lineage>
        <taxon>Eukaryota</taxon>
        <taxon>Fungi</taxon>
        <taxon>Dikarya</taxon>
        <taxon>Ascomycota</taxon>
        <taxon>Pezizomycotina</taxon>
        <taxon>Eurotiomycetes</taxon>
        <taxon>Eurotiomycetidae</taxon>
        <taxon>Eurotiales</taxon>
        <taxon>Aspergillaceae</taxon>
        <taxon>Aspergillus</taxon>
        <taxon>Aspergillus subgen. Circumdati</taxon>
    </lineage>
</organism>
<evidence type="ECO:0000256" key="2">
    <source>
        <dbReference type="ARBA" id="ARBA00022692"/>
    </source>
</evidence>
<feature type="transmembrane region" description="Helical" evidence="7">
    <location>
        <begin position="267"/>
        <end position="291"/>
    </location>
</feature>
<dbReference type="OrthoDB" id="5329176at2759"/>
<accession>A0A1R3RJB0</accession>
<keyword evidence="2 7" id="KW-0812">Transmembrane</keyword>
<feature type="region of interest" description="Disordered" evidence="6">
    <location>
        <begin position="343"/>
        <end position="362"/>
    </location>
</feature>
<dbReference type="EMBL" id="KV907501">
    <property type="protein sequence ID" value="OOF94553.1"/>
    <property type="molecule type" value="Genomic_DNA"/>
</dbReference>
<dbReference type="STRING" id="602072.A0A1R3RJB0"/>
<name>A0A1R3RJB0_ASPC5</name>
<evidence type="ECO:0000313" key="10">
    <source>
        <dbReference type="Proteomes" id="UP000188318"/>
    </source>
</evidence>
<comment type="subcellular location">
    <subcellularLocation>
        <location evidence="1">Membrane</location>
        <topology evidence="1">Multi-pass membrane protein</topology>
    </subcellularLocation>
</comment>
<feature type="transmembrane region" description="Helical" evidence="7">
    <location>
        <begin position="29"/>
        <end position="51"/>
    </location>
</feature>